<dbReference type="AlphaFoldDB" id="A0A9X2D597"/>
<comment type="caution">
    <text evidence="3">The sequence shown here is derived from an EMBL/GenBank/DDBJ whole genome shotgun (WGS) entry which is preliminary data.</text>
</comment>
<name>A0A9X2D597_9GAMM</name>
<evidence type="ECO:0000313" key="3">
    <source>
        <dbReference type="EMBL" id="MCL9685752.1"/>
    </source>
</evidence>
<dbReference type="Proteomes" id="UP001139721">
    <property type="component" value="Unassembled WGS sequence"/>
</dbReference>
<dbReference type="InterPro" id="IPR003959">
    <property type="entry name" value="ATPase_AAA_core"/>
</dbReference>
<proteinExistence type="inferred from homology"/>
<dbReference type="RefSeq" id="WP_250420646.1">
    <property type="nucleotide sequence ID" value="NZ_JAJKBJ010000037.1"/>
</dbReference>
<dbReference type="GO" id="GO:0005524">
    <property type="term" value="F:ATP binding"/>
    <property type="evidence" value="ECO:0007669"/>
    <property type="project" value="UniProtKB-KW"/>
</dbReference>
<dbReference type="InterPro" id="IPR003593">
    <property type="entry name" value="AAA+_ATPase"/>
</dbReference>
<accession>A0A9X2D597</accession>
<dbReference type="InterPro" id="IPR003960">
    <property type="entry name" value="ATPase_AAA_CS"/>
</dbReference>
<dbReference type="EMBL" id="JAJKBJ010000037">
    <property type="protein sequence ID" value="MCL9685752.1"/>
    <property type="molecule type" value="Genomic_DNA"/>
</dbReference>
<evidence type="ECO:0000259" key="2">
    <source>
        <dbReference type="SMART" id="SM00382"/>
    </source>
</evidence>
<dbReference type="InterPro" id="IPR027417">
    <property type="entry name" value="P-loop_NTPase"/>
</dbReference>
<dbReference type="PANTHER" id="PTHR23077">
    <property type="entry name" value="AAA-FAMILY ATPASE"/>
    <property type="match status" value="1"/>
</dbReference>
<dbReference type="CDD" id="cd19481">
    <property type="entry name" value="RecA-like_protease"/>
    <property type="match status" value="1"/>
</dbReference>
<organism evidence="3 4">
    <name type="scientific">Legionella maioricensis</name>
    <dbReference type="NCBI Taxonomy" id="2896528"/>
    <lineage>
        <taxon>Bacteria</taxon>
        <taxon>Pseudomonadati</taxon>
        <taxon>Pseudomonadota</taxon>
        <taxon>Gammaproteobacteria</taxon>
        <taxon>Legionellales</taxon>
        <taxon>Legionellaceae</taxon>
        <taxon>Legionella</taxon>
    </lineage>
</organism>
<reference evidence="3" key="1">
    <citation type="submission" date="2021-11" db="EMBL/GenBank/DDBJ databases">
        <title>Legionella maioricencis sp. nov., a new species isolated from hot water samples in Mallorca.</title>
        <authorList>
            <person name="Crespi S."/>
            <person name="Drasar V."/>
            <person name="Salva-Serra F."/>
            <person name="Jaen-Luchoro D."/>
            <person name="Pineiro-Iglesias B."/>
            <person name="Aliaga F."/>
            <person name="Fernandez-Juarez V."/>
            <person name="Coll G."/>
            <person name="Moore E.R.B."/>
            <person name="Bennasar-Figueras A."/>
        </authorList>
    </citation>
    <scope>NUCLEOTIDE SEQUENCE</scope>
    <source>
        <strain evidence="3">HCPI-6</strain>
    </source>
</reference>
<dbReference type="SMART" id="SM00382">
    <property type="entry name" value="AAA"/>
    <property type="match status" value="1"/>
</dbReference>
<protein>
    <submittedName>
        <fullName evidence="3">ATP-binding protein</fullName>
    </submittedName>
</protein>
<dbReference type="Gene3D" id="3.40.50.300">
    <property type="entry name" value="P-loop containing nucleotide triphosphate hydrolases"/>
    <property type="match status" value="1"/>
</dbReference>
<sequence length="468" mass="52474">MVIDSWLPNGLLLPDGKKYQQALFEGEGWQIIETKCGVRVLLADDCLSLRWIDSGLIEPRSTIHFDFDNKRLCLISSSLNQALYPVLSGKSPNSKSEALSFAQAFKVTRDILPGVSLQDAIYIECINRLLPTYTINDHMDDELILGSWLTGGANISVKYFRGLCQALSWLEATHVRDIIEASGFDVSENTISNLQKNSLSPQVLINQNFSRDDQDIARGDNNKRFELPGRHQLENFINEHIVDIIQNKDRYKLFGIGFPSAVILHGPTGCGKTHAVDQLIEFLGWPSFKVDASTVASPYIHETSKKIADIFDKSIQYAPSILVIDEMEAFLVDRDRADGQHRIEEIAEFLKRIPEAIKNEVLIVAMTNKIDMIDPAILRRGRFDHILKVDYPSESDVLSLLNKILLSLPKDENVDLASIAKMLIGRPLSDVAFVVREGARLAARAGKDQLSQFHLLAALNKSPLREKL</sequence>
<feature type="domain" description="AAA+ ATPase" evidence="2">
    <location>
        <begin position="258"/>
        <end position="393"/>
    </location>
</feature>
<evidence type="ECO:0000313" key="4">
    <source>
        <dbReference type="Proteomes" id="UP001139721"/>
    </source>
</evidence>
<dbReference type="SUPFAM" id="SSF52540">
    <property type="entry name" value="P-loop containing nucleoside triphosphate hydrolases"/>
    <property type="match status" value="1"/>
</dbReference>
<keyword evidence="1" id="KW-0547">Nucleotide-binding</keyword>
<dbReference type="InterPro" id="IPR050168">
    <property type="entry name" value="AAA_ATPase_domain"/>
</dbReference>
<dbReference type="GO" id="GO:0016887">
    <property type="term" value="F:ATP hydrolysis activity"/>
    <property type="evidence" value="ECO:0007669"/>
    <property type="project" value="InterPro"/>
</dbReference>
<comment type="similarity">
    <text evidence="1">Belongs to the AAA ATPase family.</text>
</comment>
<dbReference type="PROSITE" id="PS00674">
    <property type="entry name" value="AAA"/>
    <property type="match status" value="1"/>
</dbReference>
<gene>
    <name evidence="3" type="ORF">LOX96_16750</name>
</gene>
<keyword evidence="1 3" id="KW-0067">ATP-binding</keyword>
<dbReference type="Pfam" id="PF00004">
    <property type="entry name" value="AAA"/>
    <property type="match status" value="1"/>
</dbReference>
<dbReference type="Gene3D" id="1.10.8.60">
    <property type="match status" value="1"/>
</dbReference>
<evidence type="ECO:0000256" key="1">
    <source>
        <dbReference type="RuleBase" id="RU003651"/>
    </source>
</evidence>
<keyword evidence="4" id="KW-1185">Reference proteome</keyword>